<feature type="compositionally biased region" description="Basic and acidic residues" evidence="1">
    <location>
        <begin position="184"/>
        <end position="197"/>
    </location>
</feature>
<feature type="region of interest" description="Disordered" evidence="1">
    <location>
        <begin position="60"/>
        <end position="223"/>
    </location>
</feature>
<feature type="compositionally biased region" description="Acidic residues" evidence="1">
    <location>
        <begin position="202"/>
        <end position="214"/>
    </location>
</feature>
<name>A0A067NLK6_PLEO1</name>
<protein>
    <submittedName>
        <fullName evidence="2">Uncharacterized protein</fullName>
    </submittedName>
</protein>
<dbReference type="HOGENOM" id="CLU_1240582_0_0_1"/>
<accession>A0A067NLK6</accession>
<reference evidence="3" key="1">
    <citation type="journal article" date="2014" name="Proc. Natl. Acad. Sci. U.S.A.">
        <title>Extensive sampling of basidiomycete genomes demonstrates inadequacy of the white-rot/brown-rot paradigm for wood decay fungi.</title>
        <authorList>
            <person name="Riley R."/>
            <person name="Salamov A.A."/>
            <person name="Brown D.W."/>
            <person name="Nagy L.G."/>
            <person name="Floudas D."/>
            <person name="Held B.W."/>
            <person name="Levasseur A."/>
            <person name="Lombard V."/>
            <person name="Morin E."/>
            <person name="Otillar R."/>
            <person name="Lindquist E.A."/>
            <person name="Sun H."/>
            <person name="LaButti K.M."/>
            <person name="Schmutz J."/>
            <person name="Jabbour D."/>
            <person name="Luo H."/>
            <person name="Baker S.E."/>
            <person name="Pisabarro A.G."/>
            <person name="Walton J.D."/>
            <person name="Blanchette R.A."/>
            <person name="Henrissat B."/>
            <person name="Martin F."/>
            <person name="Cullen D."/>
            <person name="Hibbett D.S."/>
            <person name="Grigoriev I.V."/>
        </authorList>
    </citation>
    <scope>NUCLEOTIDE SEQUENCE [LARGE SCALE GENOMIC DNA]</scope>
    <source>
        <strain evidence="3">PC15</strain>
    </source>
</reference>
<dbReference type="AlphaFoldDB" id="A0A067NLK6"/>
<organism evidence="2 3">
    <name type="scientific">Pleurotus ostreatus (strain PC15)</name>
    <name type="common">Oyster mushroom</name>
    <dbReference type="NCBI Taxonomy" id="1137138"/>
    <lineage>
        <taxon>Eukaryota</taxon>
        <taxon>Fungi</taxon>
        <taxon>Dikarya</taxon>
        <taxon>Basidiomycota</taxon>
        <taxon>Agaricomycotina</taxon>
        <taxon>Agaricomycetes</taxon>
        <taxon>Agaricomycetidae</taxon>
        <taxon>Agaricales</taxon>
        <taxon>Pleurotineae</taxon>
        <taxon>Pleurotaceae</taxon>
        <taxon>Pleurotus</taxon>
    </lineage>
</organism>
<proteinExistence type="predicted"/>
<evidence type="ECO:0000313" key="2">
    <source>
        <dbReference type="EMBL" id="KDQ27880.1"/>
    </source>
</evidence>
<gene>
    <name evidence="2" type="ORF">PLEOSDRAFT_158255</name>
</gene>
<dbReference type="VEuPathDB" id="FungiDB:PLEOSDRAFT_158255"/>
<sequence>MARLGFEPRTSWMLSRRSNHLSYLAAQPTIMYSPSHDHPTIYSLLAGQCPFPVHSNGDHVPDYIIPTKTSQQSAPEAPSNDNNDAQQRVIDLPAVDNDDEDNSSEDDTDDNVKEEEQVEGEAQQETPEPEETPPPRPRRRRAAPRVDDSDDEAEVDDRPVAVRRPKRDIRPPGEWWKVPAAPPKAREATPDVWEMRDPTPALDDDDSQSEEEALEAGPVGKLH</sequence>
<evidence type="ECO:0000313" key="3">
    <source>
        <dbReference type="Proteomes" id="UP000027073"/>
    </source>
</evidence>
<feature type="compositionally biased region" description="Acidic residues" evidence="1">
    <location>
        <begin position="96"/>
        <end position="109"/>
    </location>
</feature>
<feature type="compositionally biased region" description="Polar residues" evidence="1">
    <location>
        <begin position="67"/>
        <end position="86"/>
    </location>
</feature>
<evidence type="ECO:0000256" key="1">
    <source>
        <dbReference type="SAM" id="MobiDB-lite"/>
    </source>
</evidence>
<dbReference type="InParanoid" id="A0A067NLK6"/>
<dbReference type="Proteomes" id="UP000027073">
    <property type="component" value="Unassembled WGS sequence"/>
</dbReference>
<dbReference type="EMBL" id="KL198008">
    <property type="protein sequence ID" value="KDQ27880.1"/>
    <property type="molecule type" value="Genomic_DNA"/>
</dbReference>